<comment type="caution">
    <text evidence="2">The sequence shown here is derived from an EMBL/GenBank/DDBJ whole genome shotgun (WGS) entry which is preliminary data.</text>
</comment>
<dbReference type="Proteomes" id="UP001079657">
    <property type="component" value="Unassembled WGS sequence"/>
</dbReference>
<sequence length="265" mass="31738">MNEKFDNIKNIRFMKSVNLKKHVFSGKEDFLDFINNLVQLVGDIEKSEMKIILKNEFGTINLFTFDSLKKYIKKYNNIYSLHIIIIDYKNVKCRKAVEFKFETYETLREKSYLKIYSDQESWILSKEQLVFDKYLPKTNKLSIFVSNKIQYILYLVFSFILIYINGNNKLKINESNNIIHKIYLSIDYFSKWQISDYMAYCFFLIIFSFLGEIIKTVFTPTFMIKNNSKEGIKYRFKQKIKEQYNLIMFIIGIISLVIAIVSFIK</sequence>
<evidence type="ECO:0000313" key="2">
    <source>
        <dbReference type="EMBL" id="MCY6369412.1"/>
    </source>
</evidence>
<proteinExistence type="predicted"/>
<evidence type="ECO:0000313" key="3">
    <source>
        <dbReference type="Proteomes" id="UP001079657"/>
    </source>
</evidence>
<evidence type="ECO:0000256" key="1">
    <source>
        <dbReference type="SAM" id="Phobius"/>
    </source>
</evidence>
<keyword evidence="1" id="KW-0812">Transmembrane</keyword>
<feature type="transmembrane region" description="Helical" evidence="1">
    <location>
        <begin position="244"/>
        <end position="264"/>
    </location>
</feature>
<accession>A0ABT4CK40</accession>
<keyword evidence="1" id="KW-1133">Transmembrane helix</keyword>
<feature type="transmembrane region" description="Helical" evidence="1">
    <location>
        <begin position="149"/>
        <end position="166"/>
    </location>
</feature>
<reference evidence="2" key="1">
    <citation type="submission" date="2022-12" db="EMBL/GenBank/DDBJ databases">
        <authorList>
            <person name="Wang J."/>
        </authorList>
    </citation>
    <scope>NUCLEOTIDE SEQUENCE</scope>
    <source>
        <strain evidence="2">HY-42-06</strain>
    </source>
</reference>
<organism evidence="2 3">
    <name type="scientific">Clostridium ganghwense</name>
    <dbReference type="NCBI Taxonomy" id="312089"/>
    <lineage>
        <taxon>Bacteria</taxon>
        <taxon>Bacillati</taxon>
        <taxon>Bacillota</taxon>
        <taxon>Clostridia</taxon>
        <taxon>Eubacteriales</taxon>
        <taxon>Clostridiaceae</taxon>
        <taxon>Clostridium</taxon>
    </lineage>
</organism>
<protein>
    <submittedName>
        <fullName evidence="2">Uncharacterized protein</fullName>
    </submittedName>
</protein>
<gene>
    <name evidence="2" type="ORF">OXH55_01965</name>
</gene>
<feature type="transmembrane region" description="Helical" evidence="1">
    <location>
        <begin position="197"/>
        <end position="223"/>
    </location>
</feature>
<dbReference type="RefSeq" id="WP_268047763.1">
    <property type="nucleotide sequence ID" value="NZ_JAPQES010000001.1"/>
</dbReference>
<keyword evidence="1" id="KW-0472">Membrane</keyword>
<dbReference type="EMBL" id="JAPQES010000001">
    <property type="protein sequence ID" value="MCY6369412.1"/>
    <property type="molecule type" value="Genomic_DNA"/>
</dbReference>
<name>A0ABT4CK40_9CLOT</name>
<keyword evidence="3" id="KW-1185">Reference proteome</keyword>